<dbReference type="PANTHER" id="PTHR24291:SF50">
    <property type="entry name" value="BIFUNCTIONAL ALBAFLAVENONE MONOOXYGENASE_TERPENE SYNTHASE"/>
    <property type="match status" value="1"/>
</dbReference>
<dbReference type="Pfam" id="PF00067">
    <property type="entry name" value="p450"/>
    <property type="match status" value="1"/>
</dbReference>
<comment type="similarity">
    <text evidence="1 7">Belongs to the cytochrome P450 family.</text>
</comment>
<dbReference type="PROSITE" id="PS00086">
    <property type="entry name" value="CYTOCHROME_P450"/>
    <property type="match status" value="1"/>
</dbReference>
<keyword evidence="2 7" id="KW-0349">Heme</keyword>
<evidence type="ECO:0000313" key="8">
    <source>
        <dbReference type="EMBL" id="MFC3151529.1"/>
    </source>
</evidence>
<sequence>MSTNLPGPKGSFLLGSLKPFAVDLLNFLTTTRREYGDFVHFKLATVDSYLVSRPHLIRQVLVTDQDKFIKNQNFWKHFKSLFGLGLITNEHQSWRVHRKLSAPAFQPKRIANYADFMVGYTKEMLGHWENNAEVDLHDEMMEVTAKIVAKALFDAELGEHNEQLLDAMHTIEGMIPTRMMRPFAWQDALPLPSNIKYSKALRKLNQLVEGFIQHHKAQEAQGNESNSLLSVLMQARYEDGSRLPNKQLRDEVITLFLAGHDTTAITLSWTFYLLSQHPEKLTLVEEELERVLAGRDPGWDDLKTLSYTRSVIKETLRLYPAAHLIGRETTEDVELDGVKIKKGATVLMSPWVMGRDAEYFDDPLSFKPERWTPEFEKSLPKGVYFPFSAGPRVCIGEGFAMMEAVLLLAVIAKEYRLECVDRDEVEPFASITLVPKRGVKMRAIRRSEHNAQPDYQFKEQLA</sequence>
<organism evidence="8 9">
    <name type="scientific">Litoribrevibacter euphylliae</name>
    <dbReference type="NCBI Taxonomy" id="1834034"/>
    <lineage>
        <taxon>Bacteria</taxon>
        <taxon>Pseudomonadati</taxon>
        <taxon>Pseudomonadota</taxon>
        <taxon>Gammaproteobacteria</taxon>
        <taxon>Oceanospirillales</taxon>
        <taxon>Oceanospirillaceae</taxon>
        <taxon>Litoribrevibacter</taxon>
    </lineage>
</organism>
<keyword evidence="6 7" id="KW-0503">Monooxygenase</keyword>
<keyword evidence="4 7" id="KW-0560">Oxidoreductase</keyword>
<evidence type="ECO:0000256" key="1">
    <source>
        <dbReference type="ARBA" id="ARBA00010617"/>
    </source>
</evidence>
<evidence type="ECO:0000256" key="5">
    <source>
        <dbReference type="ARBA" id="ARBA00023004"/>
    </source>
</evidence>
<evidence type="ECO:0000256" key="7">
    <source>
        <dbReference type="RuleBase" id="RU000461"/>
    </source>
</evidence>
<proteinExistence type="inferred from homology"/>
<dbReference type="SUPFAM" id="SSF48264">
    <property type="entry name" value="Cytochrome P450"/>
    <property type="match status" value="1"/>
</dbReference>
<evidence type="ECO:0000256" key="4">
    <source>
        <dbReference type="ARBA" id="ARBA00023002"/>
    </source>
</evidence>
<dbReference type="InterPro" id="IPR002401">
    <property type="entry name" value="Cyt_P450_E_grp-I"/>
</dbReference>
<gene>
    <name evidence="8" type="ORF">ACFOEK_10870</name>
</gene>
<evidence type="ECO:0000256" key="6">
    <source>
        <dbReference type="ARBA" id="ARBA00023033"/>
    </source>
</evidence>
<dbReference type="Gene3D" id="1.10.630.10">
    <property type="entry name" value="Cytochrome P450"/>
    <property type="match status" value="1"/>
</dbReference>
<name>A0ABV7HCE4_9GAMM</name>
<dbReference type="InterPro" id="IPR036396">
    <property type="entry name" value="Cyt_P450_sf"/>
</dbReference>
<keyword evidence="9" id="KW-1185">Reference proteome</keyword>
<dbReference type="CDD" id="cd20620">
    <property type="entry name" value="CYP132-like"/>
    <property type="match status" value="1"/>
</dbReference>
<keyword evidence="3 7" id="KW-0479">Metal-binding</keyword>
<dbReference type="PRINTS" id="PR00385">
    <property type="entry name" value="P450"/>
</dbReference>
<evidence type="ECO:0000256" key="3">
    <source>
        <dbReference type="ARBA" id="ARBA00022723"/>
    </source>
</evidence>
<dbReference type="InterPro" id="IPR001128">
    <property type="entry name" value="Cyt_P450"/>
</dbReference>
<evidence type="ECO:0000256" key="2">
    <source>
        <dbReference type="ARBA" id="ARBA00022617"/>
    </source>
</evidence>
<protein>
    <submittedName>
        <fullName evidence="8">Cytochrome P450</fullName>
    </submittedName>
</protein>
<dbReference type="InterPro" id="IPR050196">
    <property type="entry name" value="Cytochrome_P450_Monoox"/>
</dbReference>
<dbReference type="PANTHER" id="PTHR24291">
    <property type="entry name" value="CYTOCHROME P450 FAMILY 4"/>
    <property type="match status" value="1"/>
</dbReference>
<evidence type="ECO:0000313" key="9">
    <source>
        <dbReference type="Proteomes" id="UP001595476"/>
    </source>
</evidence>
<dbReference type="InterPro" id="IPR017972">
    <property type="entry name" value="Cyt_P450_CS"/>
</dbReference>
<dbReference type="Proteomes" id="UP001595476">
    <property type="component" value="Unassembled WGS sequence"/>
</dbReference>
<comment type="caution">
    <text evidence="8">The sequence shown here is derived from an EMBL/GenBank/DDBJ whole genome shotgun (WGS) entry which is preliminary data.</text>
</comment>
<keyword evidence="5 7" id="KW-0408">Iron</keyword>
<dbReference type="EMBL" id="JBHRSZ010000004">
    <property type="protein sequence ID" value="MFC3151529.1"/>
    <property type="molecule type" value="Genomic_DNA"/>
</dbReference>
<reference evidence="9" key="1">
    <citation type="journal article" date="2019" name="Int. J. Syst. Evol. Microbiol.">
        <title>The Global Catalogue of Microorganisms (GCM) 10K type strain sequencing project: providing services to taxonomists for standard genome sequencing and annotation.</title>
        <authorList>
            <consortium name="The Broad Institute Genomics Platform"/>
            <consortium name="The Broad Institute Genome Sequencing Center for Infectious Disease"/>
            <person name="Wu L."/>
            <person name="Ma J."/>
        </authorList>
    </citation>
    <scope>NUCLEOTIDE SEQUENCE [LARGE SCALE GENOMIC DNA]</scope>
    <source>
        <strain evidence="9">KCTC 52438</strain>
    </source>
</reference>
<dbReference type="PRINTS" id="PR00463">
    <property type="entry name" value="EP450I"/>
</dbReference>
<dbReference type="RefSeq" id="WP_386720461.1">
    <property type="nucleotide sequence ID" value="NZ_JBHRSZ010000004.1"/>
</dbReference>
<accession>A0ABV7HCE4</accession>